<accession>A0A8J3IL29</accession>
<dbReference type="EMBL" id="BNJK01000001">
    <property type="protein sequence ID" value="GHO95808.1"/>
    <property type="molecule type" value="Genomic_DNA"/>
</dbReference>
<dbReference type="Proteomes" id="UP000597444">
    <property type="component" value="Unassembled WGS sequence"/>
</dbReference>
<protein>
    <submittedName>
        <fullName evidence="1">Uncharacterized protein</fullName>
    </submittedName>
</protein>
<name>A0A8J3IL29_9CHLR</name>
<dbReference type="AlphaFoldDB" id="A0A8J3IL29"/>
<evidence type="ECO:0000313" key="1">
    <source>
        <dbReference type="EMBL" id="GHO95808.1"/>
    </source>
</evidence>
<evidence type="ECO:0000313" key="2">
    <source>
        <dbReference type="Proteomes" id="UP000597444"/>
    </source>
</evidence>
<gene>
    <name evidence="1" type="ORF">KSF_058560</name>
</gene>
<organism evidence="1 2">
    <name type="scientific">Reticulibacter mediterranei</name>
    <dbReference type="NCBI Taxonomy" id="2778369"/>
    <lineage>
        <taxon>Bacteria</taxon>
        <taxon>Bacillati</taxon>
        <taxon>Chloroflexota</taxon>
        <taxon>Ktedonobacteria</taxon>
        <taxon>Ktedonobacterales</taxon>
        <taxon>Reticulibacteraceae</taxon>
        <taxon>Reticulibacter</taxon>
    </lineage>
</organism>
<reference evidence="1" key="1">
    <citation type="submission" date="2020-10" db="EMBL/GenBank/DDBJ databases">
        <title>Taxonomic study of unclassified bacteria belonging to the class Ktedonobacteria.</title>
        <authorList>
            <person name="Yabe S."/>
            <person name="Wang C.M."/>
            <person name="Zheng Y."/>
            <person name="Sakai Y."/>
            <person name="Cavaletti L."/>
            <person name="Monciardini P."/>
            <person name="Donadio S."/>
        </authorList>
    </citation>
    <scope>NUCLEOTIDE SEQUENCE</scope>
    <source>
        <strain evidence="1">ID150040</strain>
    </source>
</reference>
<comment type="caution">
    <text evidence="1">The sequence shown here is derived from an EMBL/GenBank/DDBJ whole genome shotgun (WGS) entry which is preliminary data.</text>
</comment>
<sequence>MAIPGHLLTIADGGQVRWVLSTCRDIEISGILIVTDYDAQPYWAHRKRDVNRLSPAEVLGEA</sequence>
<dbReference type="RefSeq" id="WP_220206465.1">
    <property type="nucleotide sequence ID" value="NZ_BNJK01000001.1"/>
</dbReference>
<keyword evidence="2" id="KW-1185">Reference proteome</keyword>
<proteinExistence type="predicted"/>